<comment type="caution">
    <text evidence="1">The sequence shown here is derived from an EMBL/GenBank/DDBJ whole genome shotgun (WGS) entry which is preliminary data.</text>
</comment>
<reference evidence="1 2" key="1">
    <citation type="submission" date="2020-08" db="EMBL/GenBank/DDBJ databases">
        <title>Genomic Encyclopedia of Type Strains, Phase IV (KMG-IV): sequencing the most valuable type-strain genomes for metagenomic binning, comparative biology and taxonomic classification.</title>
        <authorList>
            <person name="Goeker M."/>
        </authorList>
    </citation>
    <scope>NUCLEOTIDE SEQUENCE [LARGE SCALE GENOMIC DNA]</scope>
    <source>
        <strain evidence="1 2">DSM 26723</strain>
    </source>
</reference>
<dbReference type="InterPro" id="IPR029069">
    <property type="entry name" value="HotDog_dom_sf"/>
</dbReference>
<gene>
    <name evidence="1" type="ORF">HNQ60_004738</name>
</gene>
<dbReference type="EC" id="3.1.2.23" evidence="1"/>
<dbReference type="AlphaFoldDB" id="A0A841HRH3"/>
<dbReference type="RefSeq" id="WP_184335234.1">
    <property type="nucleotide sequence ID" value="NZ_JACHHZ010000006.1"/>
</dbReference>
<name>A0A841HRH3_9GAMM</name>
<dbReference type="GO" id="GO:0018739">
    <property type="term" value="F:4-hydroxybenzoyl-CoA thioesterase activity"/>
    <property type="evidence" value="ECO:0007669"/>
    <property type="project" value="UniProtKB-EC"/>
</dbReference>
<dbReference type="Pfam" id="PF13279">
    <property type="entry name" value="4HBT_2"/>
    <property type="match status" value="1"/>
</dbReference>
<dbReference type="SUPFAM" id="SSF54637">
    <property type="entry name" value="Thioesterase/thiol ester dehydrase-isomerase"/>
    <property type="match status" value="1"/>
</dbReference>
<evidence type="ECO:0000313" key="2">
    <source>
        <dbReference type="Proteomes" id="UP000588068"/>
    </source>
</evidence>
<evidence type="ECO:0000313" key="1">
    <source>
        <dbReference type="EMBL" id="MBB6095847.1"/>
    </source>
</evidence>
<organism evidence="1 2">
    <name type="scientific">Povalibacter uvarum</name>
    <dbReference type="NCBI Taxonomy" id="732238"/>
    <lineage>
        <taxon>Bacteria</taxon>
        <taxon>Pseudomonadati</taxon>
        <taxon>Pseudomonadota</taxon>
        <taxon>Gammaproteobacteria</taxon>
        <taxon>Steroidobacterales</taxon>
        <taxon>Steroidobacteraceae</taxon>
        <taxon>Povalibacter</taxon>
    </lineage>
</organism>
<dbReference type="EMBL" id="JACHHZ010000006">
    <property type="protein sequence ID" value="MBB6095847.1"/>
    <property type="molecule type" value="Genomic_DNA"/>
</dbReference>
<dbReference type="CDD" id="cd00586">
    <property type="entry name" value="4HBT"/>
    <property type="match status" value="1"/>
</dbReference>
<protein>
    <submittedName>
        <fullName evidence="1">4-hydroxybenzoyl-CoA thioesterase</fullName>
        <ecNumber evidence="1">3.1.2.23</ecNumber>
    </submittedName>
</protein>
<dbReference type="Proteomes" id="UP000588068">
    <property type="component" value="Unassembled WGS sequence"/>
</dbReference>
<proteinExistence type="predicted"/>
<accession>A0A841HRH3</accession>
<sequence>METGGSAPPPPVGAIFRREVRIEWGNCDPAGIVFYPRYLELFDANTAYLFESVGLPKPTLVKTYDIVGMPIVDVQAKFFMPSTFGDRITVESRIGEWRRSGLRVDHRLLKEGKVAVEGYESRVWAGKDPEKPGGIRTKPVPQEVIDRFNSAH</sequence>
<keyword evidence="2" id="KW-1185">Reference proteome</keyword>
<dbReference type="Gene3D" id="3.10.129.10">
    <property type="entry name" value="Hotdog Thioesterase"/>
    <property type="match status" value="1"/>
</dbReference>
<keyword evidence="1" id="KW-0378">Hydrolase</keyword>